<evidence type="ECO:0000256" key="3">
    <source>
        <dbReference type="ARBA" id="ARBA00022603"/>
    </source>
</evidence>
<dbReference type="PANTHER" id="PTHR11806">
    <property type="entry name" value="GLUCOSE INHIBITED DIVISION PROTEIN A"/>
    <property type="match status" value="1"/>
</dbReference>
<sequence length="458" mass="49999">MSDCMSNNHAVTVVGGGLAGSECALQLAKRGVQVYLYEQRPLVHSAAHHSDKFAELVCSNSLKSMRETSAAGLLKRELLYMESELIKLAVQARVPAGAALAVDRDIFSALVTQAIQSNPYITVVHEEVCSIPQGLCVIAAGPLCSEKLFSALTACVGSEGSAFYDAAAPIVDADSLDREIIFEQSRYGVSGVGDYLNCPLNKQEYEAFIAELLNAQRAISKDFDQSDLFNACQPVEEIARTGIDSLRFGTMKPVGLTDPRTNKRPWAAVQLRPENKDCTAYNLVGFQTNLNWGEQKRVFRMIPGLEHAEFFRYGVMHRNSFLDSPHVLDSSFALPGMQTRFAGQITGTEGYVEAIASGLLAALNTYADLSGVQQVQLPNTGAFGSLVAYATNPQTQDYQPMHVNFGIIKPLDQQIRSKKERYAAYAARATNDLHAYISSRPDLFPNGIGQDILPVLED</sequence>
<dbReference type="NCBIfam" id="TIGR00137">
    <property type="entry name" value="gid_trmFO"/>
    <property type="match status" value="1"/>
</dbReference>
<dbReference type="EC" id="2.1.1.74" evidence="10"/>
<gene>
    <name evidence="10" type="primary">trmFO</name>
    <name evidence="12" type="ORF">SAMN04489746_0096</name>
</gene>
<evidence type="ECO:0000256" key="9">
    <source>
        <dbReference type="ARBA" id="ARBA00023027"/>
    </source>
</evidence>
<evidence type="ECO:0000313" key="13">
    <source>
        <dbReference type="Proteomes" id="UP000183687"/>
    </source>
</evidence>
<evidence type="ECO:0000256" key="1">
    <source>
        <dbReference type="ARBA" id="ARBA00001974"/>
    </source>
</evidence>
<organism evidence="12 13">
    <name type="scientific">Atopobium minutum</name>
    <dbReference type="NCBI Taxonomy" id="1381"/>
    <lineage>
        <taxon>Bacteria</taxon>
        <taxon>Bacillati</taxon>
        <taxon>Actinomycetota</taxon>
        <taxon>Coriobacteriia</taxon>
        <taxon>Coriobacteriales</taxon>
        <taxon>Atopobiaceae</taxon>
        <taxon>Atopobium</taxon>
    </lineage>
</organism>
<evidence type="ECO:0000259" key="11">
    <source>
        <dbReference type="Pfam" id="PF01134"/>
    </source>
</evidence>
<evidence type="ECO:0000313" key="12">
    <source>
        <dbReference type="EMBL" id="SEB40396.1"/>
    </source>
</evidence>
<dbReference type="InterPro" id="IPR002218">
    <property type="entry name" value="MnmG-rel"/>
</dbReference>
<accession>A0AB38A564</accession>
<keyword evidence="2 10" id="KW-0963">Cytoplasm</keyword>
<comment type="similarity">
    <text evidence="10">Belongs to the MnmG family. TrmFO subfamily.</text>
</comment>
<evidence type="ECO:0000256" key="6">
    <source>
        <dbReference type="ARBA" id="ARBA00022694"/>
    </source>
</evidence>
<keyword evidence="4 10" id="KW-0285">Flavoprotein</keyword>
<keyword evidence="3 10" id="KW-0489">Methyltransferase</keyword>
<evidence type="ECO:0000256" key="2">
    <source>
        <dbReference type="ARBA" id="ARBA00022490"/>
    </source>
</evidence>
<dbReference type="InterPro" id="IPR004417">
    <property type="entry name" value="TrmFO"/>
</dbReference>
<evidence type="ECO:0000256" key="4">
    <source>
        <dbReference type="ARBA" id="ARBA00022630"/>
    </source>
</evidence>
<dbReference type="SUPFAM" id="SSF51905">
    <property type="entry name" value="FAD/NAD(P)-binding domain"/>
    <property type="match status" value="1"/>
</dbReference>
<dbReference type="HAMAP" id="MF_01037">
    <property type="entry name" value="TrmFO"/>
    <property type="match status" value="1"/>
</dbReference>
<dbReference type="AlphaFoldDB" id="A0AB38A564"/>
<comment type="catalytic activity">
    <reaction evidence="10">
        <text>uridine(54) in tRNA + (6R)-5,10-methylene-5,6,7,8-tetrahydrofolate + NADH + H(+) = 5-methyluridine(54) in tRNA + (6S)-5,6,7,8-tetrahydrofolate + NAD(+)</text>
        <dbReference type="Rhea" id="RHEA:16873"/>
        <dbReference type="Rhea" id="RHEA-COMP:10167"/>
        <dbReference type="Rhea" id="RHEA-COMP:10193"/>
        <dbReference type="ChEBI" id="CHEBI:15378"/>
        <dbReference type="ChEBI" id="CHEBI:15636"/>
        <dbReference type="ChEBI" id="CHEBI:57453"/>
        <dbReference type="ChEBI" id="CHEBI:57540"/>
        <dbReference type="ChEBI" id="CHEBI:57945"/>
        <dbReference type="ChEBI" id="CHEBI:65315"/>
        <dbReference type="ChEBI" id="CHEBI:74447"/>
        <dbReference type="EC" id="2.1.1.74"/>
    </reaction>
</comment>
<dbReference type="InterPro" id="IPR040131">
    <property type="entry name" value="MnmG_N"/>
</dbReference>
<dbReference type="PANTHER" id="PTHR11806:SF2">
    <property type="entry name" value="METHYLENETETRAHYDROFOLATE--TRNA-(URACIL-5-)-METHYLTRANSFERASE TRMFO"/>
    <property type="match status" value="1"/>
</dbReference>
<keyword evidence="7 10" id="KW-0274">FAD</keyword>
<dbReference type="EMBL" id="FNSH01000001">
    <property type="protein sequence ID" value="SEB40396.1"/>
    <property type="molecule type" value="Genomic_DNA"/>
</dbReference>
<keyword evidence="6 10" id="KW-0819">tRNA processing</keyword>
<evidence type="ECO:0000256" key="5">
    <source>
        <dbReference type="ARBA" id="ARBA00022679"/>
    </source>
</evidence>
<comment type="subcellular location">
    <subcellularLocation>
        <location evidence="10">Cytoplasm</location>
    </subcellularLocation>
</comment>
<comment type="caution">
    <text evidence="12">The sequence shown here is derived from an EMBL/GenBank/DDBJ whole genome shotgun (WGS) entry which is preliminary data.</text>
</comment>
<evidence type="ECO:0000256" key="7">
    <source>
        <dbReference type="ARBA" id="ARBA00022827"/>
    </source>
</evidence>
<evidence type="ECO:0000256" key="8">
    <source>
        <dbReference type="ARBA" id="ARBA00022857"/>
    </source>
</evidence>
<dbReference type="InterPro" id="IPR036188">
    <property type="entry name" value="FAD/NAD-bd_sf"/>
</dbReference>
<protein>
    <recommendedName>
        <fullName evidence="10">Methylenetetrahydrofolate--tRNA-(uracil-5-)-methyltransferase TrmFO</fullName>
        <ecNumber evidence="10">2.1.1.74</ecNumber>
    </recommendedName>
    <alternativeName>
        <fullName evidence="10">Folate-dependent tRNA (uracil-5-)-methyltransferase</fullName>
    </alternativeName>
    <alternativeName>
        <fullName evidence="10">Folate-dependent tRNA(M-5-U54)-methyltransferase</fullName>
    </alternativeName>
</protein>
<dbReference type="GO" id="GO:0030488">
    <property type="term" value="P:tRNA methylation"/>
    <property type="evidence" value="ECO:0007669"/>
    <property type="project" value="TreeGrafter"/>
</dbReference>
<dbReference type="GO" id="GO:0005829">
    <property type="term" value="C:cytosol"/>
    <property type="evidence" value="ECO:0007669"/>
    <property type="project" value="TreeGrafter"/>
</dbReference>
<comment type="function">
    <text evidence="10">Catalyzes the folate-dependent formation of 5-methyl-uridine at position 54 (M-5-U54) in all tRNAs.</text>
</comment>
<dbReference type="GO" id="GO:0002098">
    <property type="term" value="P:tRNA wobble uridine modification"/>
    <property type="evidence" value="ECO:0007669"/>
    <property type="project" value="TreeGrafter"/>
</dbReference>
<dbReference type="Pfam" id="PF01134">
    <property type="entry name" value="GIDA"/>
    <property type="match status" value="1"/>
</dbReference>
<dbReference type="NCBIfam" id="NF003739">
    <property type="entry name" value="PRK05335.1"/>
    <property type="match status" value="1"/>
</dbReference>
<keyword evidence="8 10" id="KW-0521">NADP</keyword>
<proteinExistence type="inferred from homology"/>
<comment type="catalytic activity">
    <reaction evidence="10">
        <text>uridine(54) in tRNA + (6R)-5,10-methylene-5,6,7,8-tetrahydrofolate + NADPH + H(+) = 5-methyluridine(54) in tRNA + (6S)-5,6,7,8-tetrahydrofolate + NADP(+)</text>
        <dbReference type="Rhea" id="RHEA:62372"/>
        <dbReference type="Rhea" id="RHEA-COMP:10167"/>
        <dbReference type="Rhea" id="RHEA-COMP:10193"/>
        <dbReference type="ChEBI" id="CHEBI:15378"/>
        <dbReference type="ChEBI" id="CHEBI:15636"/>
        <dbReference type="ChEBI" id="CHEBI:57453"/>
        <dbReference type="ChEBI" id="CHEBI:57783"/>
        <dbReference type="ChEBI" id="CHEBI:58349"/>
        <dbReference type="ChEBI" id="CHEBI:65315"/>
        <dbReference type="ChEBI" id="CHEBI:74447"/>
        <dbReference type="EC" id="2.1.1.74"/>
    </reaction>
</comment>
<name>A0AB38A564_9ACTN</name>
<dbReference type="Proteomes" id="UP000183687">
    <property type="component" value="Unassembled WGS sequence"/>
</dbReference>
<dbReference type="Gene3D" id="3.50.50.60">
    <property type="entry name" value="FAD/NAD(P)-binding domain"/>
    <property type="match status" value="2"/>
</dbReference>
<dbReference type="GO" id="GO:0050660">
    <property type="term" value="F:flavin adenine dinucleotide binding"/>
    <property type="evidence" value="ECO:0007669"/>
    <property type="project" value="UniProtKB-UniRule"/>
</dbReference>
<dbReference type="GO" id="GO:0047151">
    <property type="term" value="F:tRNA (uracil(54)-C5)-methyltransferase activity, 5,10-methylenetetrahydrofolate-dependent"/>
    <property type="evidence" value="ECO:0007669"/>
    <property type="project" value="UniProtKB-UniRule"/>
</dbReference>
<evidence type="ECO:0000256" key="10">
    <source>
        <dbReference type="HAMAP-Rule" id="MF_01037"/>
    </source>
</evidence>
<feature type="domain" description="MnmG N-terminal" evidence="11">
    <location>
        <begin position="11"/>
        <end position="369"/>
    </location>
</feature>
<keyword evidence="9 10" id="KW-0520">NAD</keyword>
<comment type="cofactor">
    <cofactor evidence="1 10">
        <name>FAD</name>
        <dbReference type="ChEBI" id="CHEBI:57692"/>
    </cofactor>
</comment>
<keyword evidence="5 10" id="KW-0808">Transferase</keyword>
<reference evidence="12 13" key="1">
    <citation type="submission" date="2016-10" db="EMBL/GenBank/DDBJ databases">
        <authorList>
            <person name="Varghese N."/>
            <person name="Submissions S."/>
        </authorList>
    </citation>
    <scope>NUCLEOTIDE SEQUENCE [LARGE SCALE GENOMIC DNA]</scope>
    <source>
        <strain evidence="12 13">DSM 20586</strain>
    </source>
</reference>
<feature type="binding site" evidence="10">
    <location>
        <begin position="15"/>
        <end position="20"/>
    </location>
    <ligand>
        <name>FAD</name>
        <dbReference type="ChEBI" id="CHEBI:57692"/>
    </ligand>
</feature>